<evidence type="ECO:0000313" key="1">
    <source>
        <dbReference type="EMBL" id="TLD71540.1"/>
    </source>
</evidence>
<proteinExistence type="predicted"/>
<keyword evidence="2" id="KW-1185">Reference proteome</keyword>
<organism evidence="1 2">
    <name type="scientific">Phragmitibacter flavus</name>
    <dbReference type="NCBI Taxonomy" id="2576071"/>
    <lineage>
        <taxon>Bacteria</taxon>
        <taxon>Pseudomonadati</taxon>
        <taxon>Verrucomicrobiota</taxon>
        <taxon>Verrucomicrobiia</taxon>
        <taxon>Verrucomicrobiales</taxon>
        <taxon>Verrucomicrobiaceae</taxon>
        <taxon>Phragmitibacter</taxon>
    </lineage>
</organism>
<evidence type="ECO:0000313" key="2">
    <source>
        <dbReference type="Proteomes" id="UP000306196"/>
    </source>
</evidence>
<dbReference type="AlphaFoldDB" id="A0A5R8KGW3"/>
<reference evidence="1 2" key="1">
    <citation type="submission" date="2019-05" db="EMBL/GenBank/DDBJ databases">
        <title>Verrucobacter flavum gen. nov., sp. nov. a new member of the family Verrucomicrobiaceae.</title>
        <authorList>
            <person name="Szuroczki S."/>
            <person name="Abbaszade G."/>
            <person name="Szabo A."/>
            <person name="Felfoldi T."/>
            <person name="Schumann P."/>
            <person name="Boka K."/>
            <person name="Keki Z."/>
            <person name="Toumi M."/>
            <person name="Toth E."/>
        </authorList>
    </citation>
    <scope>NUCLEOTIDE SEQUENCE [LARGE SCALE GENOMIC DNA]</scope>
    <source>
        <strain evidence="1 2">MG-N-17</strain>
    </source>
</reference>
<gene>
    <name evidence="1" type="ORF">FEM03_07425</name>
</gene>
<sequence>MPPDCGGWKNTRRRFCRWRDKGHWEKLLEQLMNEPGFE</sequence>
<dbReference type="Proteomes" id="UP000306196">
    <property type="component" value="Unassembled WGS sequence"/>
</dbReference>
<protein>
    <submittedName>
        <fullName evidence="1">Transposase</fullName>
    </submittedName>
</protein>
<dbReference type="EMBL" id="VAUV01000005">
    <property type="protein sequence ID" value="TLD71540.1"/>
    <property type="molecule type" value="Genomic_DNA"/>
</dbReference>
<dbReference type="OrthoDB" id="196699at2"/>
<comment type="caution">
    <text evidence="1">The sequence shown here is derived from an EMBL/GenBank/DDBJ whole genome shotgun (WGS) entry which is preliminary data.</text>
</comment>
<accession>A0A5R8KGW3</accession>
<name>A0A5R8KGW3_9BACT</name>